<feature type="domain" description="C2H2-type" evidence="3">
    <location>
        <begin position="891"/>
        <end position="913"/>
    </location>
</feature>
<keyword evidence="5" id="KW-1185">Reference proteome</keyword>
<dbReference type="Gene3D" id="6.10.140.2220">
    <property type="match status" value="1"/>
</dbReference>
<feature type="compositionally biased region" description="Low complexity" evidence="2">
    <location>
        <begin position="398"/>
        <end position="409"/>
    </location>
</feature>
<feature type="compositionally biased region" description="Polar residues" evidence="2">
    <location>
        <begin position="668"/>
        <end position="683"/>
    </location>
</feature>
<feature type="region of interest" description="Disordered" evidence="2">
    <location>
        <begin position="655"/>
        <end position="683"/>
    </location>
</feature>
<evidence type="ECO:0000313" key="4">
    <source>
        <dbReference type="EMBL" id="KYN00347.1"/>
    </source>
</evidence>
<feature type="compositionally biased region" description="Basic and acidic residues" evidence="2">
    <location>
        <begin position="201"/>
        <end position="219"/>
    </location>
</feature>
<sequence length="957" mass="105582">MAENIIDENTNKLMENNMSEISIADDGIVPSDKGNHEQMIVDERSTPTEALDIDIEKEKIEDTDLCSSEQQPHTSKTDCNGDLMEETNPEKIESETKSETNKPSETNQSETKESSIDESSSAGAKVDDTLYATTLQSSLNEIIKVVHGDLAMEILRCANETTEEDNDEENKEKDQPTVRKEDDVSKDDITDSVKECTSLAAEDKNDSRGSLDKTEEKSDIGIVHSPTAFGELIEQQLASDSALSTDRADHIVEWVKNSVANVNKEDNIVEESKFNIYEKITTNEAEKRKMTSITPPFISPKKSLKIVSNIIKKSIKCLNKMHAMEGATESKRKVDTAENNKATRSSPSPKVPQSQQNGAALPEETAAAPTASVGRPRKKKDESRCDAETSNTSKGRQLLASTSRRSATTPSDVVQPRHVKARSEPIEIRKRKSTLQVSPGNPPKKFCDNYTREEYISSIVGDNNESIEDLVAKADQLRADILTLENLAHAKEMEWNEILRKRKLKEEAYLRLERKIQTTAYMENDNQLSETLQQRSFMSSAEWENNGSNSISKERSFESKEDLGERSSDSSGSKKEKTPKASSQQRVTPPKTNGESNREQNEVSSPESRQIGEGRQGAIVDVRSIIADHRLKHPETVPRRGRRLRNSNVNINLGAGGAMVETGHNADSRPSSTESCKSNPSTNDTMNYKDMLVQFAKLSQQGEPVKVPQNYPDVTLHPVTPPSAQNTSQPTGSLLHGILTKAQTPRSTTFSPTLARLLTAPERERNSPAATAAAVAVAATSASMSQPSATTQHLLQTYQGSNMVSINDLLSSSKARTEITITPVVNTPAQSHSNDLIQVEDVEDETTVIDDRKGNSVIGRDGKQIVKDNPPSPNAPPKCQGCIIRPAQFVCAGCGNQWYCSRSCQVHVMSSAHLLHGQHTPIIVRQNPRVAKQRPTFNSRDLCMPDVYNDIRREISA</sequence>
<feature type="compositionally biased region" description="Polar residues" evidence="2">
    <location>
        <begin position="65"/>
        <end position="78"/>
    </location>
</feature>
<keyword evidence="1" id="KW-0175">Coiled coil</keyword>
<name>A0A195CIT3_9HYME</name>
<feature type="coiled-coil region" evidence="1">
    <location>
        <begin position="467"/>
        <end position="494"/>
    </location>
</feature>
<dbReference type="EMBL" id="KQ977721">
    <property type="protein sequence ID" value="KYN00347.1"/>
    <property type="molecule type" value="Genomic_DNA"/>
</dbReference>
<feature type="region of interest" description="Disordered" evidence="2">
    <location>
        <begin position="23"/>
        <end position="125"/>
    </location>
</feature>
<protein>
    <recommendedName>
        <fullName evidence="3">C2H2-type domain-containing protein</fullName>
    </recommendedName>
</protein>
<dbReference type="OrthoDB" id="432970at2759"/>
<feature type="compositionally biased region" description="Basic and acidic residues" evidence="2">
    <location>
        <begin position="170"/>
        <end position="194"/>
    </location>
</feature>
<gene>
    <name evidence="4" type="ORF">ALC62_08838</name>
</gene>
<evidence type="ECO:0000259" key="3">
    <source>
        <dbReference type="PROSITE" id="PS00028"/>
    </source>
</evidence>
<organism evidence="4 5">
    <name type="scientific">Cyphomyrmex costatus</name>
    <dbReference type="NCBI Taxonomy" id="456900"/>
    <lineage>
        <taxon>Eukaryota</taxon>
        <taxon>Metazoa</taxon>
        <taxon>Ecdysozoa</taxon>
        <taxon>Arthropoda</taxon>
        <taxon>Hexapoda</taxon>
        <taxon>Insecta</taxon>
        <taxon>Pterygota</taxon>
        <taxon>Neoptera</taxon>
        <taxon>Endopterygota</taxon>
        <taxon>Hymenoptera</taxon>
        <taxon>Apocrita</taxon>
        <taxon>Aculeata</taxon>
        <taxon>Formicoidea</taxon>
        <taxon>Formicidae</taxon>
        <taxon>Myrmicinae</taxon>
        <taxon>Cyphomyrmex</taxon>
    </lineage>
</organism>
<dbReference type="STRING" id="456900.A0A195CIT3"/>
<feature type="region of interest" description="Disordered" evidence="2">
    <location>
        <begin position="323"/>
        <end position="444"/>
    </location>
</feature>
<feature type="region of interest" description="Disordered" evidence="2">
    <location>
        <begin position="538"/>
        <end position="616"/>
    </location>
</feature>
<feature type="compositionally biased region" description="Polar residues" evidence="2">
    <location>
        <begin position="538"/>
        <end position="551"/>
    </location>
</feature>
<feature type="compositionally biased region" description="Basic and acidic residues" evidence="2">
    <location>
        <begin position="88"/>
        <end position="102"/>
    </location>
</feature>
<feature type="compositionally biased region" description="Polar residues" evidence="2">
    <location>
        <begin position="580"/>
        <end position="595"/>
    </location>
</feature>
<feature type="region of interest" description="Disordered" evidence="2">
    <location>
        <begin position="160"/>
        <end position="219"/>
    </location>
</feature>
<reference evidence="4 5" key="1">
    <citation type="submission" date="2016-03" db="EMBL/GenBank/DDBJ databases">
        <title>Cyphomyrmex costatus WGS genome.</title>
        <authorList>
            <person name="Nygaard S."/>
            <person name="Hu H."/>
            <person name="Boomsma J."/>
            <person name="Zhang G."/>
        </authorList>
    </citation>
    <scope>NUCLEOTIDE SEQUENCE [LARGE SCALE GENOMIC DNA]</scope>
    <source>
        <strain evidence="4">MS0001</strain>
        <tissue evidence="4">Whole body</tissue>
    </source>
</reference>
<evidence type="ECO:0000256" key="2">
    <source>
        <dbReference type="SAM" id="MobiDB-lite"/>
    </source>
</evidence>
<dbReference type="AlphaFoldDB" id="A0A195CIT3"/>
<accession>A0A195CIT3</accession>
<dbReference type="SUPFAM" id="SSF144232">
    <property type="entry name" value="HIT/MYND zinc finger-like"/>
    <property type="match status" value="1"/>
</dbReference>
<dbReference type="KEGG" id="ccoa:108775977"/>
<dbReference type="Proteomes" id="UP000078542">
    <property type="component" value="Unassembled WGS sequence"/>
</dbReference>
<feature type="compositionally biased region" description="Basic and acidic residues" evidence="2">
    <location>
        <begin position="33"/>
        <end position="46"/>
    </location>
</feature>
<evidence type="ECO:0000256" key="1">
    <source>
        <dbReference type="SAM" id="Coils"/>
    </source>
</evidence>
<feature type="compositionally biased region" description="Basic and acidic residues" evidence="2">
    <location>
        <begin position="328"/>
        <end position="338"/>
    </location>
</feature>
<feature type="compositionally biased region" description="Basic and acidic residues" evidence="2">
    <location>
        <begin position="552"/>
        <end position="579"/>
    </location>
</feature>
<proteinExistence type="predicted"/>
<evidence type="ECO:0000313" key="5">
    <source>
        <dbReference type="Proteomes" id="UP000078542"/>
    </source>
</evidence>
<feature type="compositionally biased region" description="Low complexity" evidence="2">
    <location>
        <begin position="345"/>
        <end position="371"/>
    </location>
</feature>
<dbReference type="InterPro" id="IPR013087">
    <property type="entry name" value="Znf_C2H2_type"/>
</dbReference>
<dbReference type="PROSITE" id="PS00028">
    <property type="entry name" value="ZINC_FINGER_C2H2_1"/>
    <property type="match status" value="1"/>
</dbReference>